<dbReference type="Proteomes" id="UP000067689">
    <property type="component" value="Chromosome"/>
</dbReference>
<organism evidence="1 2">
    <name type="scientific">Aeromicrobium erythreum</name>
    <dbReference type="NCBI Taxonomy" id="2041"/>
    <lineage>
        <taxon>Bacteria</taxon>
        <taxon>Bacillati</taxon>
        <taxon>Actinomycetota</taxon>
        <taxon>Actinomycetes</taxon>
        <taxon>Propionibacteriales</taxon>
        <taxon>Nocardioidaceae</taxon>
        <taxon>Aeromicrobium</taxon>
    </lineage>
</organism>
<reference evidence="1 2" key="1">
    <citation type="journal article" date="1991" name="Int. J. Syst. Bacteriol.">
        <title>Description of the erythromycin-producing bacterium Arthrobacter sp. strain NRRL B-3381 as Aeromicrobium erythreum gen. nov., sp. nov.</title>
        <authorList>
            <person name="Miller E.S."/>
            <person name="Woese C.R."/>
            <person name="Brenner S."/>
        </authorList>
    </citation>
    <scope>NUCLEOTIDE SEQUENCE [LARGE SCALE GENOMIC DNA]</scope>
    <source>
        <strain evidence="1 2">AR18</strain>
    </source>
</reference>
<dbReference type="AlphaFoldDB" id="A0A0U4C6D4"/>
<dbReference type="PATRIC" id="fig|2041.4.peg.345"/>
<dbReference type="RefSeq" id="WP_067853795.1">
    <property type="nucleotide sequence ID" value="NZ_CP011502.1"/>
</dbReference>
<dbReference type="EMBL" id="CP011502">
    <property type="protein sequence ID" value="ALX03486.1"/>
    <property type="molecule type" value="Genomic_DNA"/>
</dbReference>
<evidence type="ECO:0000313" key="2">
    <source>
        <dbReference type="Proteomes" id="UP000067689"/>
    </source>
</evidence>
<evidence type="ECO:0000313" key="1">
    <source>
        <dbReference type="EMBL" id="ALX03486.1"/>
    </source>
</evidence>
<dbReference type="STRING" id="2041.AERYTH_01635"/>
<dbReference type="OrthoDB" id="3538826at2"/>
<accession>A0A0U4C6D4</accession>
<protein>
    <submittedName>
        <fullName evidence="1">Uncharacterized protein</fullName>
    </submittedName>
</protein>
<keyword evidence="2" id="KW-1185">Reference proteome</keyword>
<proteinExistence type="predicted"/>
<name>A0A0U4C6D4_9ACTN</name>
<sequence length="83" mass="8994">MEYFTHEGILYELLIISLASENGYGVELTDMSATGGLLAEVRVANGTITPLRQAPMPAAVYARWTAAVIELAELPPLDDEVED</sequence>
<gene>
    <name evidence="1" type="ORF">AERYTH_01635</name>
</gene>
<dbReference type="KEGG" id="aer:AERYTH_01635"/>